<gene>
    <name evidence="1" type="ORF">O6H91_01G161700</name>
</gene>
<accession>A0ACC2EY92</accession>
<proteinExistence type="predicted"/>
<protein>
    <submittedName>
        <fullName evidence="1">Uncharacterized protein</fullName>
    </submittedName>
</protein>
<keyword evidence="2" id="KW-1185">Reference proteome</keyword>
<comment type="caution">
    <text evidence="1">The sequence shown here is derived from an EMBL/GenBank/DDBJ whole genome shotgun (WGS) entry which is preliminary data.</text>
</comment>
<reference evidence="2" key="1">
    <citation type="journal article" date="2024" name="Proc. Natl. Acad. Sci. U.S.A.">
        <title>Extraordinary preservation of gene collinearity over three hundred million years revealed in homosporous lycophytes.</title>
        <authorList>
            <person name="Li C."/>
            <person name="Wickell D."/>
            <person name="Kuo L.Y."/>
            <person name="Chen X."/>
            <person name="Nie B."/>
            <person name="Liao X."/>
            <person name="Peng D."/>
            <person name="Ji J."/>
            <person name="Jenkins J."/>
            <person name="Williams M."/>
            <person name="Shu S."/>
            <person name="Plott C."/>
            <person name="Barry K."/>
            <person name="Rajasekar S."/>
            <person name="Grimwood J."/>
            <person name="Han X."/>
            <person name="Sun S."/>
            <person name="Hou Z."/>
            <person name="He W."/>
            <person name="Dai G."/>
            <person name="Sun C."/>
            <person name="Schmutz J."/>
            <person name="Leebens-Mack J.H."/>
            <person name="Li F.W."/>
            <person name="Wang L."/>
        </authorList>
    </citation>
    <scope>NUCLEOTIDE SEQUENCE [LARGE SCALE GENOMIC DNA]</scope>
    <source>
        <strain evidence="2">cv. PW_Plant_1</strain>
    </source>
</reference>
<evidence type="ECO:0000313" key="1">
    <source>
        <dbReference type="EMBL" id="KAJ7571387.1"/>
    </source>
</evidence>
<sequence>MKHIRVHSSLCNAFPQITSPISSAHLSSSCCMGIRSNVFCISYKGVRSDATQSRNMIIARYSEESRQTQIQDWMHATDPYKVLGLTRGCDQEQVKAAFRNRVKEYHPDVYKGTENAAAITRRLIGAYEKLISDMEEEILESGTSDPFEEPECVAEDVFVNEFLCVGRGCRYSCVARAPQVFNFAADTSCARAVSQVETSEYHVQLAVGQCPRNCIYYVTPAQRMVLEDLLRRALEGTIYSSEVAMLEVLIARANFENGRFMPSKRKPKQSSEMVDWF</sequence>
<dbReference type="Proteomes" id="UP001162992">
    <property type="component" value="Chromosome 1"/>
</dbReference>
<evidence type="ECO:0000313" key="2">
    <source>
        <dbReference type="Proteomes" id="UP001162992"/>
    </source>
</evidence>
<name>A0ACC2EY92_DIPCM</name>
<dbReference type="EMBL" id="CM055092">
    <property type="protein sequence ID" value="KAJ7571387.1"/>
    <property type="molecule type" value="Genomic_DNA"/>
</dbReference>
<organism evidence="1 2">
    <name type="scientific">Diphasiastrum complanatum</name>
    <name type="common">Issler's clubmoss</name>
    <name type="synonym">Lycopodium complanatum</name>
    <dbReference type="NCBI Taxonomy" id="34168"/>
    <lineage>
        <taxon>Eukaryota</taxon>
        <taxon>Viridiplantae</taxon>
        <taxon>Streptophyta</taxon>
        <taxon>Embryophyta</taxon>
        <taxon>Tracheophyta</taxon>
        <taxon>Lycopodiopsida</taxon>
        <taxon>Lycopodiales</taxon>
        <taxon>Lycopodiaceae</taxon>
        <taxon>Lycopodioideae</taxon>
        <taxon>Diphasiastrum</taxon>
    </lineage>
</organism>